<organism evidence="11 12">
    <name type="scientific">Orlajensenia leifsoniae</name>
    <dbReference type="NCBI Taxonomy" id="2561933"/>
    <lineage>
        <taxon>Bacteria</taxon>
        <taxon>Bacillati</taxon>
        <taxon>Actinomycetota</taxon>
        <taxon>Actinomycetes</taxon>
        <taxon>Micrococcales</taxon>
        <taxon>Microbacteriaceae</taxon>
        <taxon>Orlajensenia</taxon>
    </lineage>
</organism>
<feature type="binding site" evidence="6">
    <location>
        <position position="79"/>
    </location>
    <ligand>
        <name>NAD(+)</name>
        <dbReference type="ChEBI" id="CHEBI:57540"/>
    </ligand>
</feature>
<evidence type="ECO:0000256" key="7">
    <source>
        <dbReference type="PIRSR" id="PIRSR000149-4"/>
    </source>
</evidence>
<evidence type="ECO:0000256" key="3">
    <source>
        <dbReference type="ARBA" id="ARBA00023002"/>
    </source>
</evidence>
<evidence type="ECO:0000313" key="12">
    <source>
        <dbReference type="Proteomes" id="UP000298127"/>
    </source>
</evidence>
<feature type="domain" description="Glyceraldehyde 3-phosphate dehydrogenase NAD(P) binding" evidence="10">
    <location>
        <begin position="3"/>
        <end position="154"/>
    </location>
</feature>
<dbReference type="PROSITE" id="PS00071">
    <property type="entry name" value="GAPDH"/>
    <property type="match status" value="1"/>
</dbReference>
<dbReference type="NCBIfam" id="TIGR01534">
    <property type="entry name" value="GAPDH-I"/>
    <property type="match status" value="1"/>
</dbReference>
<accession>A0A4Y9R514</accession>
<comment type="subcellular location">
    <subcellularLocation>
        <location evidence="1">Cytoplasm</location>
    </subcellularLocation>
</comment>
<sequence length="335" mass="35803">MSVKIGINGFGRIGRNYFRAALAKGSNLELVAVNDLTDNKTLAHLLKYDSITGRLDATVEYDDENIIVNGKSIRVFEERDPANLPWGELGVDIVIESTGRFTKSDDARKHITAGAKKVLVSAPATGSDVATIVLGVNEGTYDASVHDIISNASCTTNCLAPLAKVFNDEFGIERGLMTTVHAYTADQNLQDGPHSDLRRARAAALNIIPTSTGAAKALGLVLPELVGKLDGYALRVPVPTGSITDLTVTASRPVTVEEVNAAYKAAAEGPLKGILKYTEDEIVSSDIAGDPHSSIFDAGLTKVIGDQVKVASWYDNEWGYSNRLVDLAEYVAEKL</sequence>
<dbReference type="SUPFAM" id="SSF55347">
    <property type="entry name" value="Glyceraldehyde-3-phosphate dehydrogenase-like, C-terminal domain"/>
    <property type="match status" value="1"/>
</dbReference>
<dbReference type="RefSeq" id="WP_056163172.1">
    <property type="nucleotide sequence ID" value="NZ_SPQZ01000002.1"/>
</dbReference>
<dbReference type="PRINTS" id="PR00078">
    <property type="entry name" value="G3PDHDRGNASE"/>
</dbReference>
<evidence type="ECO:0000256" key="5">
    <source>
        <dbReference type="PIRSR" id="PIRSR000149-2"/>
    </source>
</evidence>
<feature type="binding site" evidence="6">
    <location>
        <position position="316"/>
    </location>
    <ligand>
        <name>NAD(+)</name>
        <dbReference type="ChEBI" id="CHEBI:57540"/>
    </ligand>
</feature>
<keyword evidence="6" id="KW-0520">NAD</keyword>
<protein>
    <recommendedName>
        <fullName evidence="9">Glyceraldehyde-3-phosphate dehydrogenase</fullName>
        <ecNumber evidence="9">1.2.1.-</ecNumber>
    </recommendedName>
</protein>
<feature type="binding site" evidence="6">
    <location>
        <position position="121"/>
    </location>
    <ligand>
        <name>NAD(+)</name>
        <dbReference type="ChEBI" id="CHEBI:57540"/>
    </ligand>
</feature>
<dbReference type="InterPro" id="IPR006424">
    <property type="entry name" value="Glyceraldehyde-3-P_DH_1"/>
</dbReference>
<dbReference type="GO" id="GO:0051287">
    <property type="term" value="F:NAD binding"/>
    <property type="evidence" value="ECO:0007669"/>
    <property type="project" value="InterPro"/>
</dbReference>
<dbReference type="PIRSF" id="PIRSF000149">
    <property type="entry name" value="GAP_DH"/>
    <property type="match status" value="1"/>
</dbReference>
<feature type="site" description="Activates thiol group during catalysis" evidence="7">
    <location>
        <position position="181"/>
    </location>
</feature>
<feature type="binding site" evidence="5">
    <location>
        <position position="235"/>
    </location>
    <ligand>
        <name>D-glyceraldehyde 3-phosphate</name>
        <dbReference type="ChEBI" id="CHEBI:59776"/>
    </ligand>
</feature>
<dbReference type="GO" id="GO:0005737">
    <property type="term" value="C:cytoplasm"/>
    <property type="evidence" value="ECO:0007669"/>
    <property type="project" value="UniProtKB-SubCell"/>
</dbReference>
<dbReference type="FunFam" id="3.40.50.720:FF:000001">
    <property type="entry name" value="Glyceraldehyde-3-phosphate dehydrogenase"/>
    <property type="match status" value="1"/>
</dbReference>
<dbReference type="InterPro" id="IPR020828">
    <property type="entry name" value="GlycerAld_3-P_DH_NAD(P)-bd"/>
</dbReference>
<dbReference type="InterPro" id="IPR036291">
    <property type="entry name" value="NAD(P)-bd_dom_sf"/>
</dbReference>
<dbReference type="Pfam" id="PF02800">
    <property type="entry name" value="Gp_dh_C"/>
    <property type="match status" value="1"/>
</dbReference>
<evidence type="ECO:0000256" key="6">
    <source>
        <dbReference type="PIRSR" id="PIRSR000149-3"/>
    </source>
</evidence>
<evidence type="ECO:0000259" key="10">
    <source>
        <dbReference type="SMART" id="SM00846"/>
    </source>
</evidence>
<evidence type="ECO:0000256" key="2">
    <source>
        <dbReference type="ARBA" id="ARBA00007406"/>
    </source>
</evidence>
<evidence type="ECO:0000256" key="4">
    <source>
        <dbReference type="PIRSR" id="PIRSR000149-1"/>
    </source>
</evidence>
<dbReference type="FunFam" id="3.30.360.10:FF:000002">
    <property type="entry name" value="Glyceraldehyde-3-phosphate dehydrogenase"/>
    <property type="match status" value="1"/>
</dbReference>
<dbReference type="Proteomes" id="UP000298127">
    <property type="component" value="Unassembled WGS sequence"/>
</dbReference>
<dbReference type="SUPFAM" id="SSF51735">
    <property type="entry name" value="NAD(P)-binding Rossmann-fold domains"/>
    <property type="match status" value="1"/>
</dbReference>
<comment type="caution">
    <text evidence="11">The sequence shown here is derived from an EMBL/GenBank/DDBJ whole genome shotgun (WGS) entry which is preliminary data.</text>
</comment>
<feature type="active site" description="Nucleophile" evidence="4">
    <location>
        <position position="154"/>
    </location>
</feature>
<proteinExistence type="inferred from homology"/>
<dbReference type="Pfam" id="PF00044">
    <property type="entry name" value="Gp_dh_N"/>
    <property type="match status" value="1"/>
</dbReference>
<feature type="binding site" evidence="5">
    <location>
        <position position="184"/>
    </location>
    <ligand>
        <name>D-glyceraldehyde 3-phosphate</name>
        <dbReference type="ChEBI" id="CHEBI:59776"/>
    </ligand>
</feature>
<keyword evidence="12" id="KW-1185">Reference proteome</keyword>
<dbReference type="AlphaFoldDB" id="A0A4Y9R514"/>
<dbReference type="GO" id="GO:0004365">
    <property type="term" value="F:glyceraldehyde-3-phosphate dehydrogenase (NAD+) (phosphorylating) activity"/>
    <property type="evidence" value="ECO:0007669"/>
    <property type="project" value="UniProtKB-ARBA"/>
</dbReference>
<dbReference type="InterPro" id="IPR020830">
    <property type="entry name" value="GlycerAld_3-P_DH_AS"/>
</dbReference>
<dbReference type="CDD" id="cd18126">
    <property type="entry name" value="GAPDH_I_C"/>
    <property type="match status" value="1"/>
</dbReference>
<feature type="binding site" evidence="6">
    <location>
        <begin position="12"/>
        <end position="13"/>
    </location>
    <ligand>
        <name>NAD(+)</name>
        <dbReference type="ChEBI" id="CHEBI:57540"/>
    </ligand>
</feature>
<dbReference type="CDD" id="cd05214">
    <property type="entry name" value="GAPDH_I_N"/>
    <property type="match status" value="1"/>
</dbReference>
<dbReference type="PANTHER" id="PTHR43148">
    <property type="entry name" value="GLYCERALDEHYDE-3-PHOSPHATE DEHYDROGENASE 2"/>
    <property type="match status" value="1"/>
</dbReference>
<dbReference type="GO" id="GO:0006006">
    <property type="term" value="P:glucose metabolic process"/>
    <property type="evidence" value="ECO:0007669"/>
    <property type="project" value="InterPro"/>
</dbReference>
<feature type="binding site" evidence="6">
    <location>
        <position position="35"/>
    </location>
    <ligand>
        <name>NAD(+)</name>
        <dbReference type="ChEBI" id="CHEBI:57540"/>
    </ligand>
</feature>
<dbReference type="SMART" id="SM00846">
    <property type="entry name" value="Gp_dh_N"/>
    <property type="match status" value="1"/>
</dbReference>
<feature type="binding site" evidence="5">
    <location>
        <begin position="212"/>
        <end position="213"/>
    </location>
    <ligand>
        <name>D-glyceraldehyde 3-phosphate</name>
        <dbReference type="ChEBI" id="CHEBI:59776"/>
    </ligand>
</feature>
<evidence type="ECO:0000256" key="9">
    <source>
        <dbReference type="RuleBase" id="RU361160"/>
    </source>
</evidence>
<dbReference type="Gene3D" id="3.30.360.10">
    <property type="entry name" value="Dihydrodipicolinate Reductase, domain 2"/>
    <property type="match status" value="1"/>
</dbReference>
<comment type="similarity">
    <text evidence="2 8">Belongs to the glyceraldehyde-3-phosphate dehydrogenase family.</text>
</comment>
<evidence type="ECO:0000256" key="8">
    <source>
        <dbReference type="RuleBase" id="RU000397"/>
    </source>
</evidence>
<name>A0A4Y9R514_9MICO</name>
<keyword evidence="6" id="KW-0547">Nucleotide-binding</keyword>
<dbReference type="EMBL" id="SPQZ01000002">
    <property type="protein sequence ID" value="TFV99012.1"/>
    <property type="molecule type" value="Genomic_DNA"/>
</dbReference>
<reference evidence="11 12" key="1">
    <citation type="journal article" date="2018" name="J. Microbiol.">
        <title>Leifsonia flava sp. nov., a novel actinobacterium isolated from the rhizosphere of Aquilegia viridiflora.</title>
        <authorList>
            <person name="Cai Y."/>
            <person name="Tao W.Z."/>
            <person name="Ma Y.J."/>
            <person name="Cheng J."/>
            <person name="Zhang M.Y."/>
            <person name="Zhang Y.X."/>
        </authorList>
    </citation>
    <scope>NUCLEOTIDE SEQUENCE [LARGE SCALE GENOMIC DNA]</scope>
    <source>
        <strain evidence="11 12">SYP-B2174</strain>
    </source>
</reference>
<gene>
    <name evidence="11" type="primary">gap</name>
    <name evidence="11" type="ORF">E4M00_05820</name>
</gene>
<dbReference type="EC" id="1.2.1.-" evidence="9"/>
<keyword evidence="3 9" id="KW-0560">Oxidoreductase</keyword>
<dbReference type="InterPro" id="IPR020831">
    <property type="entry name" value="GlycerAld/Erythrose_P_DH"/>
</dbReference>
<feature type="binding site" evidence="5">
    <location>
        <begin position="153"/>
        <end position="155"/>
    </location>
    <ligand>
        <name>D-glyceraldehyde 3-phosphate</name>
        <dbReference type="ChEBI" id="CHEBI:59776"/>
    </ligand>
</feature>
<dbReference type="InterPro" id="IPR020829">
    <property type="entry name" value="GlycerAld_3-P_DH_cat"/>
</dbReference>
<evidence type="ECO:0000256" key="1">
    <source>
        <dbReference type="ARBA" id="ARBA00004496"/>
    </source>
</evidence>
<dbReference type="GO" id="GO:0050661">
    <property type="term" value="F:NADP binding"/>
    <property type="evidence" value="ECO:0007669"/>
    <property type="project" value="InterPro"/>
</dbReference>
<dbReference type="Gene3D" id="3.40.50.720">
    <property type="entry name" value="NAD(P)-binding Rossmann-like Domain"/>
    <property type="match status" value="1"/>
</dbReference>
<evidence type="ECO:0000313" key="11">
    <source>
        <dbReference type="EMBL" id="TFV99012.1"/>
    </source>
</evidence>